<gene>
    <name evidence="4" type="ORF">QYF49_12580</name>
</gene>
<dbReference type="InterPro" id="IPR036390">
    <property type="entry name" value="WH_DNA-bd_sf"/>
</dbReference>
<proteinExistence type="predicted"/>
<dbReference type="EMBL" id="JAUHLN010000002">
    <property type="protein sequence ID" value="MDN4073840.1"/>
    <property type="molecule type" value="Genomic_DNA"/>
</dbReference>
<keyword evidence="2" id="KW-0804">Transcription</keyword>
<dbReference type="InterPro" id="IPR013196">
    <property type="entry name" value="HTH_11"/>
</dbReference>
<feature type="domain" description="HTH deoR-type" evidence="3">
    <location>
        <begin position="3"/>
        <end position="62"/>
    </location>
</feature>
<evidence type="ECO:0000256" key="2">
    <source>
        <dbReference type="ARBA" id="ARBA00023163"/>
    </source>
</evidence>
<evidence type="ECO:0000256" key="1">
    <source>
        <dbReference type="ARBA" id="ARBA00023015"/>
    </source>
</evidence>
<protein>
    <submittedName>
        <fullName evidence="4">WYL domain-containing protein</fullName>
    </submittedName>
</protein>
<comment type="caution">
    <text evidence="4">The sequence shown here is derived from an EMBL/GenBank/DDBJ whole genome shotgun (WGS) entry which is preliminary data.</text>
</comment>
<dbReference type="Gene3D" id="1.10.10.10">
    <property type="entry name" value="Winged helix-like DNA-binding domain superfamily/Winged helix DNA-binding domain"/>
    <property type="match status" value="1"/>
</dbReference>
<dbReference type="InterPro" id="IPR001034">
    <property type="entry name" value="DeoR_HTH"/>
</dbReference>
<dbReference type="Pfam" id="PF08279">
    <property type="entry name" value="HTH_11"/>
    <property type="match status" value="1"/>
</dbReference>
<keyword evidence="1" id="KW-0805">Transcription regulation</keyword>
<dbReference type="RefSeq" id="WP_290399934.1">
    <property type="nucleotide sequence ID" value="NZ_JAUHLN010000002.1"/>
</dbReference>
<organism evidence="4 5">
    <name type="scientific">Fictibacillus terranigra</name>
    <dbReference type="NCBI Taxonomy" id="3058424"/>
    <lineage>
        <taxon>Bacteria</taxon>
        <taxon>Bacillati</taxon>
        <taxon>Bacillota</taxon>
        <taxon>Bacilli</taxon>
        <taxon>Bacillales</taxon>
        <taxon>Fictibacillaceae</taxon>
        <taxon>Fictibacillus</taxon>
    </lineage>
</organism>
<evidence type="ECO:0000313" key="4">
    <source>
        <dbReference type="EMBL" id="MDN4073840.1"/>
    </source>
</evidence>
<reference evidence="4" key="1">
    <citation type="submission" date="2023-06" db="EMBL/GenBank/DDBJ databases">
        <title>Draft Genome Sequences of Representative Paenibacillus Polymyxa, Bacillus cereus, Fictibacillus sp., and Brevibacillus agri Strains Isolated from Amazonian Dark Earth.</title>
        <authorList>
            <person name="Pellegrinetti T.A."/>
            <person name="Cunha I.C.M."/>
            <person name="Chaves M.G."/>
            <person name="Freitas A.S."/>
            <person name="Silva A.V.R."/>
            <person name="Tsai S.M."/>
            <person name="Mendes L.W."/>
        </authorList>
    </citation>
    <scope>NUCLEOTIDE SEQUENCE</scope>
    <source>
        <strain evidence="4">CENA-BCM004</strain>
    </source>
</reference>
<dbReference type="PROSITE" id="PS51000">
    <property type="entry name" value="HTH_DEOR_2"/>
    <property type="match status" value="1"/>
</dbReference>
<dbReference type="Proteomes" id="UP001168694">
    <property type="component" value="Unassembled WGS sequence"/>
</dbReference>
<name>A0ABT8E7H9_9BACL</name>
<sequence length="319" mass="36869">MAKVKRHEQLLMSINKKKRFTLKELAEEFKVSTRTIQRDLLSLIDMGLPIISEFGPHGGYKLENERILPPIGFTESEALAFLYAFQPYKKSASFPFRREAVSGHGKFIKYLPEDAVKKFEEIQNRLLIHFPFCADPVPFLPIFLEASLRKCLVTAHYEMEGNTRFGRLQPIGIYCDSGGWYCPCYSHTENDFHVIDLYEVKQAAIQMEHQDLMDFSNVTISNWADLLPSDNKIQLHIKLNSEGIKKALRHPFLSPYVLQETDASGIVSMYILTSDIHRFAELMWTFGNDAKVVHPAEITDILRKKTELMSRNYERIPTF</sequence>
<keyword evidence="5" id="KW-1185">Reference proteome</keyword>
<evidence type="ECO:0000259" key="3">
    <source>
        <dbReference type="PROSITE" id="PS51000"/>
    </source>
</evidence>
<dbReference type="InterPro" id="IPR036388">
    <property type="entry name" value="WH-like_DNA-bd_sf"/>
</dbReference>
<evidence type="ECO:0000313" key="5">
    <source>
        <dbReference type="Proteomes" id="UP001168694"/>
    </source>
</evidence>
<dbReference type="SUPFAM" id="SSF46785">
    <property type="entry name" value="Winged helix' DNA-binding domain"/>
    <property type="match status" value="1"/>
</dbReference>
<dbReference type="SMART" id="SM00420">
    <property type="entry name" value="HTH_DEOR"/>
    <property type="match status" value="1"/>
</dbReference>
<dbReference type="PANTHER" id="PTHR34580">
    <property type="match status" value="1"/>
</dbReference>
<accession>A0ABT8E7H9</accession>
<dbReference type="InterPro" id="IPR051534">
    <property type="entry name" value="CBASS_pafABC_assoc_protein"/>
</dbReference>
<dbReference type="PANTHER" id="PTHR34580:SF9">
    <property type="entry name" value="SLL5097 PROTEIN"/>
    <property type="match status" value="1"/>
</dbReference>